<gene>
    <name evidence="2" type="ORF">RM538_09060</name>
</gene>
<sequence>MKNITYKIVQWSTSEELHTECLEWASQLQFIKDEQRFLDKLIKEYTLSLIIEEAYNNSLKLVGKLNTEEKELSKLLKRVKDHINTIEILQDNTTDKLKGAAFKEIHYYLKVDVFMYANKYRETKKALFKKIKKLMKSEKRSHLLN</sequence>
<proteinExistence type="predicted"/>
<evidence type="ECO:0000313" key="2">
    <source>
        <dbReference type="EMBL" id="MDT0556152.1"/>
    </source>
</evidence>
<evidence type="ECO:0000256" key="1">
    <source>
        <dbReference type="SAM" id="Coils"/>
    </source>
</evidence>
<protein>
    <submittedName>
        <fullName evidence="2">Uncharacterized protein</fullName>
    </submittedName>
</protein>
<comment type="caution">
    <text evidence="2">The sequence shown here is derived from an EMBL/GenBank/DDBJ whole genome shotgun (WGS) entry which is preliminary data.</text>
</comment>
<keyword evidence="3" id="KW-1185">Reference proteome</keyword>
<feature type="coiled-coil region" evidence="1">
    <location>
        <begin position="65"/>
        <end position="92"/>
    </location>
</feature>
<evidence type="ECO:0000313" key="3">
    <source>
        <dbReference type="Proteomes" id="UP001254488"/>
    </source>
</evidence>
<accession>A0ABU2YDS0</accession>
<name>A0ABU2YDS0_9FLAO</name>
<reference evidence="2 3" key="1">
    <citation type="submission" date="2023-09" db="EMBL/GenBank/DDBJ databases">
        <authorList>
            <person name="Rey-Velasco X."/>
        </authorList>
    </citation>
    <scope>NUCLEOTIDE SEQUENCE [LARGE SCALE GENOMIC DNA]</scope>
    <source>
        <strain evidence="2 3">W242</strain>
    </source>
</reference>
<keyword evidence="1" id="KW-0175">Coiled coil</keyword>
<dbReference type="EMBL" id="JAVRHZ010000005">
    <property type="protein sequence ID" value="MDT0556152.1"/>
    <property type="molecule type" value="Genomic_DNA"/>
</dbReference>
<dbReference type="Proteomes" id="UP001254488">
    <property type="component" value="Unassembled WGS sequence"/>
</dbReference>
<organism evidence="2 3">
    <name type="scientific">Patiriisocius hiemis</name>
    <dbReference type="NCBI Taxonomy" id="3075604"/>
    <lineage>
        <taxon>Bacteria</taxon>
        <taxon>Pseudomonadati</taxon>
        <taxon>Bacteroidota</taxon>
        <taxon>Flavobacteriia</taxon>
        <taxon>Flavobacteriales</taxon>
        <taxon>Flavobacteriaceae</taxon>
        <taxon>Patiriisocius</taxon>
    </lineage>
</organism>
<dbReference type="RefSeq" id="WP_311333107.1">
    <property type="nucleotide sequence ID" value="NZ_JAVRHZ010000005.1"/>
</dbReference>